<name>A0A0L0UK58_9BASI</name>
<gene>
    <name evidence="2" type="ORF">PSTG_19273</name>
</gene>
<proteinExistence type="predicted"/>
<dbReference type="AlphaFoldDB" id="A0A0L0UK58"/>
<feature type="non-terminal residue" evidence="2">
    <location>
        <position position="1"/>
    </location>
</feature>
<evidence type="ECO:0000313" key="3">
    <source>
        <dbReference type="Proteomes" id="UP000054564"/>
    </source>
</evidence>
<keyword evidence="3" id="KW-1185">Reference proteome</keyword>
<accession>A0A0L0UK58</accession>
<sequence length="137" mass="14592">TNPLRPADYYRPPQRQSRPGGPPNTPGTQASSRTSANEAVAEPPVDESSARMVEIGDVVEDVNNLRFDHIVADVSNNVPIIDSVATSGGNAFITGEGDLTFSGLANQQVTLHGVLYCEHARSTLISLAALRKANAYF</sequence>
<comment type="caution">
    <text evidence="2">The sequence shown here is derived from an EMBL/GenBank/DDBJ whole genome shotgun (WGS) entry which is preliminary data.</text>
</comment>
<protein>
    <submittedName>
        <fullName evidence="2">Uncharacterized protein</fullName>
    </submittedName>
</protein>
<reference evidence="3" key="1">
    <citation type="submission" date="2014-03" db="EMBL/GenBank/DDBJ databases">
        <title>The Genome Sequence of Puccinia striiformis f. sp. tritici PST-78.</title>
        <authorList>
            <consortium name="The Broad Institute Genome Sequencing Platform"/>
            <person name="Cuomo C."/>
            <person name="Hulbert S."/>
            <person name="Chen X."/>
            <person name="Walker B."/>
            <person name="Young S.K."/>
            <person name="Zeng Q."/>
            <person name="Gargeya S."/>
            <person name="Fitzgerald M."/>
            <person name="Haas B."/>
            <person name="Abouelleil A."/>
            <person name="Alvarado L."/>
            <person name="Arachchi H.M."/>
            <person name="Berlin A.M."/>
            <person name="Chapman S.B."/>
            <person name="Goldberg J."/>
            <person name="Griggs A."/>
            <person name="Gujja S."/>
            <person name="Hansen M."/>
            <person name="Howarth C."/>
            <person name="Imamovic A."/>
            <person name="Larimer J."/>
            <person name="McCowan C."/>
            <person name="Montmayeur A."/>
            <person name="Murphy C."/>
            <person name="Neiman D."/>
            <person name="Pearson M."/>
            <person name="Priest M."/>
            <person name="Roberts A."/>
            <person name="Saif S."/>
            <person name="Shea T."/>
            <person name="Sisk P."/>
            <person name="Sykes S."/>
            <person name="Wortman J."/>
            <person name="Nusbaum C."/>
            <person name="Birren B."/>
        </authorList>
    </citation>
    <scope>NUCLEOTIDE SEQUENCE [LARGE SCALE GENOMIC DNA]</scope>
    <source>
        <strain evidence="3">race PST-78</strain>
    </source>
</reference>
<dbReference type="Proteomes" id="UP000054564">
    <property type="component" value="Unassembled WGS sequence"/>
</dbReference>
<dbReference type="EMBL" id="AJIL01005760">
    <property type="protein sequence ID" value="KNE87345.1"/>
    <property type="molecule type" value="Genomic_DNA"/>
</dbReference>
<feature type="region of interest" description="Disordered" evidence="1">
    <location>
        <begin position="1"/>
        <end position="49"/>
    </location>
</feature>
<evidence type="ECO:0000313" key="2">
    <source>
        <dbReference type="EMBL" id="KNE87345.1"/>
    </source>
</evidence>
<evidence type="ECO:0000256" key="1">
    <source>
        <dbReference type="SAM" id="MobiDB-lite"/>
    </source>
</evidence>
<organism evidence="2 3">
    <name type="scientific">Puccinia striiformis f. sp. tritici PST-78</name>
    <dbReference type="NCBI Taxonomy" id="1165861"/>
    <lineage>
        <taxon>Eukaryota</taxon>
        <taxon>Fungi</taxon>
        <taxon>Dikarya</taxon>
        <taxon>Basidiomycota</taxon>
        <taxon>Pucciniomycotina</taxon>
        <taxon>Pucciniomycetes</taxon>
        <taxon>Pucciniales</taxon>
        <taxon>Pucciniaceae</taxon>
        <taxon>Puccinia</taxon>
    </lineage>
</organism>
<feature type="non-terminal residue" evidence="2">
    <location>
        <position position="137"/>
    </location>
</feature>
<feature type="compositionally biased region" description="Polar residues" evidence="1">
    <location>
        <begin position="26"/>
        <end position="37"/>
    </location>
</feature>
<dbReference type="STRING" id="1165861.A0A0L0UK58"/>